<accession>A0A2A3YP67</accession>
<name>A0A2A3YP67_9MICO</name>
<evidence type="ECO:0000313" key="4">
    <source>
        <dbReference type="EMBL" id="PCC41083.1"/>
    </source>
</evidence>
<dbReference type="GO" id="GO:0004222">
    <property type="term" value="F:metalloendopeptidase activity"/>
    <property type="evidence" value="ECO:0007669"/>
    <property type="project" value="TreeGrafter"/>
</dbReference>
<reference evidence="4 5" key="1">
    <citation type="journal article" date="2017" name="Elife">
        <title>Extensive horizontal gene transfer in cheese-associated bacteria.</title>
        <authorList>
            <person name="Bonham K.S."/>
            <person name="Wolfe B.E."/>
            <person name="Dutton R.J."/>
        </authorList>
    </citation>
    <scope>NUCLEOTIDE SEQUENCE [LARGE SCALE GENOMIC DNA]</scope>
    <source>
        <strain evidence="4 5">341_9</strain>
    </source>
</reference>
<dbReference type="PANTHER" id="PTHR21666:SF270">
    <property type="entry name" value="MUREIN HYDROLASE ACTIVATOR ENVC"/>
    <property type="match status" value="1"/>
</dbReference>
<dbReference type="InterPro" id="IPR050570">
    <property type="entry name" value="Cell_wall_metabolism_enzyme"/>
</dbReference>
<feature type="domain" description="M23ase beta-sheet core" evidence="3">
    <location>
        <begin position="191"/>
        <end position="251"/>
    </location>
</feature>
<dbReference type="OrthoDB" id="9809488at2"/>
<gene>
    <name evidence="4" type="ORF">CIK66_00540</name>
</gene>
<comment type="caution">
    <text evidence="4">The sequence shown here is derived from an EMBL/GenBank/DDBJ whole genome shotgun (WGS) entry which is preliminary data.</text>
</comment>
<feature type="region of interest" description="Disordered" evidence="1">
    <location>
        <begin position="273"/>
        <end position="334"/>
    </location>
</feature>
<sequence length="334" mass="35311">MTGMVLSLYRVRGPFFYAAMLVIFAAILSDLLGDVVTMGRALQDGIREVQATLVPLAFAVALACVVLTFVAPRWLPVPEARVVGSPVRGRWMGINSPASVVPSHGVRAYGQAYAIDLVHDPLDVPRPEFGGPAMRAAEEYPAFGRPVHAMLDGAVVRVSDRHRDHRARSNRWGVAWMMLESVIREIGGPGFVVGNHVTIRGDDGVCAMVAHLQRGSVLVQVGERVRAGEQIGSCGNTGNSSEPHVHAQLMDRASCWTGQGLPMAFADVELGAPPELDMAPGSDDASEVGDASGSDVASGSGVVPREGVGAECVDGLPENGQHMTVPIENAAEPR</sequence>
<proteinExistence type="predicted"/>
<dbReference type="AlphaFoldDB" id="A0A2A3YP67"/>
<keyword evidence="5" id="KW-1185">Reference proteome</keyword>
<dbReference type="Pfam" id="PF01551">
    <property type="entry name" value="Peptidase_M23"/>
    <property type="match status" value="1"/>
</dbReference>
<dbReference type="Proteomes" id="UP000218598">
    <property type="component" value="Unassembled WGS sequence"/>
</dbReference>
<feature type="compositionally biased region" description="Low complexity" evidence="1">
    <location>
        <begin position="288"/>
        <end position="303"/>
    </location>
</feature>
<feature type="transmembrane region" description="Helical" evidence="2">
    <location>
        <begin position="15"/>
        <end position="32"/>
    </location>
</feature>
<dbReference type="SUPFAM" id="SSF51261">
    <property type="entry name" value="Duplicated hybrid motif"/>
    <property type="match status" value="1"/>
</dbReference>
<evidence type="ECO:0000256" key="1">
    <source>
        <dbReference type="SAM" id="MobiDB-lite"/>
    </source>
</evidence>
<dbReference type="InterPro" id="IPR016047">
    <property type="entry name" value="M23ase_b-sheet_dom"/>
</dbReference>
<feature type="transmembrane region" description="Helical" evidence="2">
    <location>
        <begin position="53"/>
        <end position="75"/>
    </location>
</feature>
<keyword evidence="2" id="KW-0812">Transmembrane</keyword>
<evidence type="ECO:0000256" key="2">
    <source>
        <dbReference type="SAM" id="Phobius"/>
    </source>
</evidence>
<protein>
    <recommendedName>
        <fullName evidence="3">M23ase beta-sheet core domain-containing protein</fullName>
    </recommendedName>
</protein>
<dbReference type="EMBL" id="NRGR01000001">
    <property type="protein sequence ID" value="PCC41083.1"/>
    <property type="molecule type" value="Genomic_DNA"/>
</dbReference>
<dbReference type="CDD" id="cd12797">
    <property type="entry name" value="M23_peptidase"/>
    <property type="match status" value="1"/>
</dbReference>
<organism evidence="4 5">
    <name type="scientific">Brachybacterium alimentarium</name>
    <dbReference type="NCBI Taxonomy" id="47845"/>
    <lineage>
        <taxon>Bacteria</taxon>
        <taxon>Bacillati</taxon>
        <taxon>Actinomycetota</taxon>
        <taxon>Actinomycetes</taxon>
        <taxon>Micrococcales</taxon>
        <taxon>Dermabacteraceae</taxon>
        <taxon>Brachybacterium</taxon>
    </lineage>
</organism>
<dbReference type="InterPro" id="IPR011055">
    <property type="entry name" value="Dup_hybrid_motif"/>
</dbReference>
<dbReference type="PANTHER" id="PTHR21666">
    <property type="entry name" value="PEPTIDASE-RELATED"/>
    <property type="match status" value="1"/>
</dbReference>
<dbReference type="Gene3D" id="2.70.70.10">
    <property type="entry name" value="Glucose Permease (Domain IIA)"/>
    <property type="match status" value="1"/>
</dbReference>
<keyword evidence="2" id="KW-0472">Membrane</keyword>
<evidence type="ECO:0000313" key="5">
    <source>
        <dbReference type="Proteomes" id="UP000218598"/>
    </source>
</evidence>
<keyword evidence="2" id="KW-1133">Transmembrane helix</keyword>
<evidence type="ECO:0000259" key="3">
    <source>
        <dbReference type="Pfam" id="PF01551"/>
    </source>
</evidence>